<protein>
    <recommendedName>
        <fullName evidence="1">Cupin type-2 domain-containing protein</fullName>
    </recommendedName>
</protein>
<sequence length="66" mass="7303">MNKLEKFSINEANDEFFLVLEGEIKISTDTDDISLGTFEGVVIPAGLPHQPFAEKPALVLMLDPKE</sequence>
<gene>
    <name evidence="2" type="ORF">UU16_C0059G0003</name>
</gene>
<dbReference type="Gene3D" id="2.60.120.10">
    <property type="entry name" value="Jelly Rolls"/>
    <property type="match status" value="1"/>
</dbReference>
<dbReference type="AlphaFoldDB" id="A0A0G0W8L9"/>
<comment type="caution">
    <text evidence="2">The sequence shown here is derived from an EMBL/GenBank/DDBJ whole genome shotgun (WGS) entry which is preliminary data.</text>
</comment>
<dbReference type="Proteomes" id="UP000034013">
    <property type="component" value="Unassembled WGS sequence"/>
</dbReference>
<dbReference type="InterPro" id="IPR011051">
    <property type="entry name" value="RmlC_Cupin_sf"/>
</dbReference>
<evidence type="ECO:0000313" key="3">
    <source>
        <dbReference type="Proteomes" id="UP000034013"/>
    </source>
</evidence>
<evidence type="ECO:0000313" key="2">
    <source>
        <dbReference type="EMBL" id="KKR71567.1"/>
    </source>
</evidence>
<dbReference type="EMBL" id="LBZO01000059">
    <property type="protein sequence ID" value="KKR71567.1"/>
    <property type="molecule type" value="Genomic_DNA"/>
</dbReference>
<accession>A0A0G0W8L9</accession>
<dbReference type="InterPro" id="IPR014710">
    <property type="entry name" value="RmlC-like_jellyroll"/>
</dbReference>
<feature type="domain" description="Cupin type-2" evidence="1">
    <location>
        <begin position="12"/>
        <end position="61"/>
    </location>
</feature>
<name>A0A0G0W8L9_9BACT</name>
<evidence type="ECO:0000259" key="1">
    <source>
        <dbReference type="Pfam" id="PF07883"/>
    </source>
</evidence>
<proteinExistence type="predicted"/>
<organism evidence="2 3">
    <name type="scientific">Candidatus Woesebacteria bacterium GW2011_GWA2_40_7</name>
    <dbReference type="NCBI Taxonomy" id="1618562"/>
    <lineage>
        <taxon>Bacteria</taxon>
        <taxon>Candidatus Woeseibacteriota</taxon>
    </lineage>
</organism>
<reference evidence="2 3" key="1">
    <citation type="journal article" date="2015" name="Nature">
        <title>rRNA introns, odd ribosomes, and small enigmatic genomes across a large radiation of phyla.</title>
        <authorList>
            <person name="Brown C.T."/>
            <person name="Hug L.A."/>
            <person name="Thomas B.C."/>
            <person name="Sharon I."/>
            <person name="Castelle C.J."/>
            <person name="Singh A."/>
            <person name="Wilkins M.J."/>
            <person name="Williams K.H."/>
            <person name="Banfield J.F."/>
        </authorList>
    </citation>
    <scope>NUCLEOTIDE SEQUENCE [LARGE SCALE GENOMIC DNA]</scope>
</reference>
<dbReference type="Pfam" id="PF07883">
    <property type="entry name" value="Cupin_2"/>
    <property type="match status" value="1"/>
</dbReference>
<dbReference type="SUPFAM" id="SSF51182">
    <property type="entry name" value="RmlC-like cupins"/>
    <property type="match status" value="1"/>
</dbReference>
<dbReference type="InterPro" id="IPR013096">
    <property type="entry name" value="Cupin_2"/>
</dbReference>